<feature type="region of interest" description="Disordered" evidence="1">
    <location>
        <begin position="1"/>
        <end position="26"/>
    </location>
</feature>
<reference evidence="3" key="1">
    <citation type="journal article" date="2019" name="Environ. Microbiol.">
        <title>Fungal ecological strategies reflected in gene transcription - a case study of two litter decomposers.</title>
        <authorList>
            <person name="Barbi F."/>
            <person name="Kohler A."/>
            <person name="Barry K."/>
            <person name="Baskaran P."/>
            <person name="Daum C."/>
            <person name="Fauchery L."/>
            <person name="Ihrmark K."/>
            <person name="Kuo A."/>
            <person name="LaButti K."/>
            <person name="Lipzen A."/>
            <person name="Morin E."/>
            <person name="Grigoriev I.V."/>
            <person name="Henrissat B."/>
            <person name="Lindahl B."/>
            <person name="Martin F."/>
        </authorList>
    </citation>
    <scope>NUCLEOTIDE SEQUENCE</scope>
    <source>
        <strain evidence="3">JB14</strain>
    </source>
</reference>
<feature type="region of interest" description="Disordered" evidence="1">
    <location>
        <begin position="91"/>
        <end position="117"/>
    </location>
</feature>
<evidence type="ECO:0000313" key="4">
    <source>
        <dbReference type="Proteomes" id="UP000799118"/>
    </source>
</evidence>
<name>A0A6A4HMI4_9AGAR</name>
<gene>
    <name evidence="3" type="ORF">BT96DRAFT_939219</name>
</gene>
<evidence type="ECO:0000313" key="3">
    <source>
        <dbReference type="EMBL" id="KAE9399669.1"/>
    </source>
</evidence>
<feature type="compositionally biased region" description="Basic and acidic residues" evidence="1">
    <location>
        <begin position="94"/>
        <end position="105"/>
    </location>
</feature>
<feature type="transmembrane region" description="Helical" evidence="2">
    <location>
        <begin position="31"/>
        <end position="50"/>
    </location>
</feature>
<dbReference type="EMBL" id="ML769466">
    <property type="protein sequence ID" value="KAE9399669.1"/>
    <property type="molecule type" value="Genomic_DNA"/>
</dbReference>
<keyword evidence="4" id="KW-1185">Reference proteome</keyword>
<keyword evidence="2" id="KW-1133">Transmembrane helix</keyword>
<keyword evidence="2" id="KW-0472">Membrane</keyword>
<proteinExistence type="predicted"/>
<accession>A0A6A4HMI4</accession>
<dbReference type="Proteomes" id="UP000799118">
    <property type="component" value="Unassembled WGS sequence"/>
</dbReference>
<keyword evidence="2" id="KW-0812">Transmembrane</keyword>
<feature type="compositionally biased region" description="Polar residues" evidence="1">
    <location>
        <begin position="107"/>
        <end position="117"/>
    </location>
</feature>
<evidence type="ECO:0000256" key="2">
    <source>
        <dbReference type="SAM" id="Phobius"/>
    </source>
</evidence>
<sequence length="117" mass="12969">MEYPKYNSSALRSTSTVKTHEKLPPIDSPQFGHVMPVVCVGATMLGRFILSSKRVSFSNTEKSLGILRLREVLEGDEDLVINSRAALDPWEDWDGPRDGAEKESGSDAETWSLTITN</sequence>
<dbReference type="AlphaFoldDB" id="A0A6A4HMI4"/>
<feature type="compositionally biased region" description="Polar residues" evidence="1">
    <location>
        <begin position="1"/>
        <end position="17"/>
    </location>
</feature>
<organism evidence="3 4">
    <name type="scientific">Gymnopus androsaceus JB14</name>
    <dbReference type="NCBI Taxonomy" id="1447944"/>
    <lineage>
        <taxon>Eukaryota</taxon>
        <taxon>Fungi</taxon>
        <taxon>Dikarya</taxon>
        <taxon>Basidiomycota</taxon>
        <taxon>Agaricomycotina</taxon>
        <taxon>Agaricomycetes</taxon>
        <taxon>Agaricomycetidae</taxon>
        <taxon>Agaricales</taxon>
        <taxon>Marasmiineae</taxon>
        <taxon>Omphalotaceae</taxon>
        <taxon>Gymnopus</taxon>
    </lineage>
</organism>
<evidence type="ECO:0000256" key="1">
    <source>
        <dbReference type="SAM" id="MobiDB-lite"/>
    </source>
</evidence>
<protein>
    <submittedName>
        <fullName evidence="3">Uncharacterized protein</fullName>
    </submittedName>
</protein>